<keyword evidence="9 18" id="KW-0732">Signal</keyword>
<accession>A0A2N8KXP0</accession>
<dbReference type="RefSeq" id="WP_102768135.1">
    <property type="nucleotide sequence ID" value="NZ_POSP01000003.1"/>
</dbReference>
<keyword evidence="21" id="KW-1185">Reference proteome</keyword>
<dbReference type="PANTHER" id="PTHR13062:SF9">
    <property type="entry name" value="MICROBIAL COLLAGENASE"/>
    <property type="match status" value="1"/>
</dbReference>
<dbReference type="PRINTS" id="PR00931">
    <property type="entry name" value="MICOLLPTASE"/>
</dbReference>
<evidence type="ECO:0000256" key="18">
    <source>
        <dbReference type="SAM" id="SignalP"/>
    </source>
</evidence>
<evidence type="ECO:0000256" key="1">
    <source>
        <dbReference type="ARBA" id="ARBA00000424"/>
    </source>
</evidence>
<comment type="catalytic activity">
    <reaction evidence="1">
        <text>Digestion of native collagen in the triple helical region at Xaa-|-Gly bonds. With synthetic peptides, a preference is shown for Gly at P3 and P1', Pro and Ala at P2 and P2', and hydroxyproline, Ala or Arg at P3'.</text>
        <dbReference type="EC" id="3.4.24.3"/>
    </reaction>
</comment>
<dbReference type="Pfam" id="PF04151">
    <property type="entry name" value="PPC"/>
    <property type="match status" value="1"/>
</dbReference>
<dbReference type="PANTHER" id="PTHR13062">
    <property type="entry name" value="COLLAGENASE"/>
    <property type="match status" value="1"/>
</dbReference>
<evidence type="ECO:0000256" key="5">
    <source>
        <dbReference type="ARBA" id="ARBA00012653"/>
    </source>
</evidence>
<evidence type="ECO:0000259" key="19">
    <source>
        <dbReference type="PROSITE" id="PS50093"/>
    </source>
</evidence>
<evidence type="ECO:0000256" key="11">
    <source>
        <dbReference type="ARBA" id="ARBA00022833"/>
    </source>
</evidence>
<dbReference type="GO" id="GO:0006508">
    <property type="term" value="P:proteolysis"/>
    <property type="evidence" value="ECO:0007669"/>
    <property type="project" value="UniProtKB-KW"/>
</dbReference>
<dbReference type="Gene3D" id="2.60.120.380">
    <property type="match status" value="1"/>
</dbReference>
<dbReference type="Gene3D" id="2.60.40.10">
    <property type="entry name" value="Immunoglobulins"/>
    <property type="match status" value="2"/>
</dbReference>
<dbReference type="InterPro" id="IPR007280">
    <property type="entry name" value="Peptidase_C_arc/bac"/>
</dbReference>
<comment type="subcellular location">
    <subcellularLocation>
        <location evidence="4">Secreted</location>
    </subcellularLocation>
</comment>
<organism evidence="20 21">
    <name type="scientific">Kinneretia aquatilis</name>
    <dbReference type="NCBI Taxonomy" id="2070761"/>
    <lineage>
        <taxon>Bacteria</taxon>
        <taxon>Pseudomonadati</taxon>
        <taxon>Pseudomonadota</taxon>
        <taxon>Betaproteobacteria</taxon>
        <taxon>Burkholderiales</taxon>
        <taxon>Sphaerotilaceae</taxon>
        <taxon>Roseateles</taxon>
    </lineage>
</organism>
<dbReference type="Proteomes" id="UP000235916">
    <property type="component" value="Unassembled WGS sequence"/>
</dbReference>
<sequence>MKTHHLAGVSLALASCLSLSAPAQAAPQGAALPASHLAPQPSLDAERTPARKPLSAKDRAPTPSSLDHLRDHHSRDALRKPAAKTGAATLAACDTSIFTRNSGWALVDAIRGSTMECVNETFGFTGSNARSAFSEAQMRSVADGLRSYAASYPGNNSQGAANLVLYLRAGYYVQYYNAGDVGSYGPGLKTSLQGALDTLFNNANIFQNSDANGETLSEAVILIDSSVQNARYLWVVRRLLNDYSASWNSSWNMRNAANNSFTVLFRGHQETDFQQAVQSDSSTVYALSDFASRNWNLLGTGNAFLTKNASRELSRFLQYASLKPTVRPLVQGLTTRSSLNTPSGGIWVGLADMTDYYDAGNCNYYGNCNWKARTEAAILPLRKTCSPSLTLRAQSMTAAEQTSTCSSVVNQESYFHDKLQTNRQPVANDFNSSLELVVFDSPSDYEDYGGALFGMDTNNGGMYLEGDPAAAGNQARFVAYEADWLRPSFQVWNLNHEYTHYLDGRFDMYGDFSANMTTPTVWWSEGLAEHVAYCYLNQRYDAALSMAGSYTYTLNQLFDTDYGNQDRVYRWGYLAVSFMMERHRADVSTLLSFYRKGDWTGARSFLKSTIGSRYDAEFRSWLGTVNTNGVNCANGTPPANVAPTAGFTFSTSGLTANFTDTSTDPDGSVASWAWSFGDGSSSTVKNPSKTYAQAGTYTVTLTVKDNKGAASNPPKTQQVTVRVASNQAPVANFSCTATGLTLNCTDSSSDADGSVVSWAWTFGDGSSSTARNPSKTFAAAGTYTVTLTVKDNAGASSNPPKSQSFTVSTSTPNLCPGRSDQMSNGCVRAGLAGAAGDLRYYYIYVDKPNVQLSIQTSGGSGNADLYVNTQGWASPSSHNYRSTNSGNAETVVVPVYTPGYIYLTVSGKTAFSGLSLSTRY</sequence>
<keyword evidence="11" id="KW-0862">Zinc</keyword>
<feature type="region of interest" description="Disordered" evidence="17">
    <location>
        <begin position="30"/>
        <end position="81"/>
    </location>
</feature>
<dbReference type="InterPro" id="IPR022409">
    <property type="entry name" value="PKD/Chitinase_dom"/>
</dbReference>
<dbReference type="CDD" id="cd00146">
    <property type="entry name" value="PKD"/>
    <property type="match status" value="2"/>
</dbReference>
<evidence type="ECO:0000313" key="21">
    <source>
        <dbReference type="Proteomes" id="UP000235916"/>
    </source>
</evidence>
<dbReference type="Pfam" id="PF08453">
    <property type="entry name" value="Peptidase_M9_N"/>
    <property type="match status" value="1"/>
</dbReference>
<evidence type="ECO:0000256" key="15">
    <source>
        <dbReference type="ARBA" id="ARBA00023145"/>
    </source>
</evidence>
<evidence type="ECO:0000256" key="17">
    <source>
        <dbReference type="SAM" id="MobiDB-lite"/>
    </source>
</evidence>
<reference evidence="20 21" key="1">
    <citation type="submission" date="2018-01" db="EMBL/GenBank/DDBJ databases">
        <title>Draft genome sequence of Paucibacter aquatile CR182 isolated from freshwater of the Nakdong River.</title>
        <authorList>
            <person name="Choi A."/>
            <person name="Chung E.J."/>
        </authorList>
    </citation>
    <scope>NUCLEOTIDE SEQUENCE [LARGE SCALE GENOMIC DNA]</scope>
    <source>
        <strain evidence="20 21">CR182</strain>
    </source>
</reference>
<dbReference type="InterPro" id="IPR035986">
    <property type="entry name" value="PKD_dom_sf"/>
</dbReference>
<feature type="compositionally biased region" description="Basic and acidic residues" evidence="17">
    <location>
        <begin position="44"/>
        <end position="60"/>
    </location>
</feature>
<evidence type="ECO:0000256" key="10">
    <source>
        <dbReference type="ARBA" id="ARBA00022801"/>
    </source>
</evidence>
<evidence type="ECO:0000256" key="13">
    <source>
        <dbReference type="ARBA" id="ARBA00023026"/>
    </source>
</evidence>
<dbReference type="GO" id="GO:0005576">
    <property type="term" value="C:extracellular region"/>
    <property type="evidence" value="ECO:0007669"/>
    <property type="project" value="UniProtKB-SubCell"/>
</dbReference>
<evidence type="ECO:0000256" key="9">
    <source>
        <dbReference type="ARBA" id="ARBA00022729"/>
    </source>
</evidence>
<dbReference type="GO" id="GO:0004222">
    <property type="term" value="F:metalloendopeptidase activity"/>
    <property type="evidence" value="ECO:0007669"/>
    <property type="project" value="UniProtKB-EC"/>
</dbReference>
<dbReference type="PROSITE" id="PS51257">
    <property type="entry name" value="PROKAR_LIPOPROTEIN"/>
    <property type="match status" value="1"/>
</dbReference>
<name>A0A2N8KXP0_9BURK</name>
<keyword evidence="12" id="KW-0106">Calcium</keyword>
<keyword evidence="8" id="KW-0479">Metal-binding</keyword>
<keyword evidence="10" id="KW-0378">Hydrolase</keyword>
<evidence type="ECO:0000256" key="12">
    <source>
        <dbReference type="ARBA" id="ARBA00022837"/>
    </source>
</evidence>
<dbReference type="OrthoDB" id="9802683at2"/>
<dbReference type="Gene3D" id="1.10.390.20">
    <property type="match status" value="1"/>
</dbReference>
<gene>
    <name evidence="20" type="ORF">C1O66_12250</name>
</gene>
<keyword evidence="6" id="KW-0964">Secreted</keyword>
<dbReference type="InterPro" id="IPR000601">
    <property type="entry name" value="PKD_dom"/>
</dbReference>
<evidence type="ECO:0000256" key="16">
    <source>
        <dbReference type="PIRSR" id="PIRSR602169-1"/>
    </source>
</evidence>
<dbReference type="EC" id="3.4.24.3" evidence="5"/>
<dbReference type="InterPro" id="IPR013661">
    <property type="entry name" value="Peptidase_M9_N_dom"/>
</dbReference>
<comment type="cofactor">
    <cofactor evidence="3">
        <name>Zn(2+)</name>
        <dbReference type="ChEBI" id="CHEBI:29105"/>
    </cofactor>
</comment>
<dbReference type="GO" id="GO:0008270">
    <property type="term" value="F:zinc ion binding"/>
    <property type="evidence" value="ECO:0007669"/>
    <property type="project" value="InterPro"/>
</dbReference>
<dbReference type="InterPro" id="IPR013783">
    <property type="entry name" value="Ig-like_fold"/>
</dbReference>
<dbReference type="AlphaFoldDB" id="A0A2N8KXP0"/>
<comment type="cofactor">
    <cofactor evidence="2">
        <name>Ca(2+)</name>
        <dbReference type="ChEBI" id="CHEBI:29108"/>
    </cofactor>
</comment>
<feature type="chain" id="PRO_5014770158" description="microbial collagenase" evidence="18">
    <location>
        <begin position="26"/>
        <end position="920"/>
    </location>
</feature>
<feature type="compositionally biased region" description="Basic and acidic residues" evidence="17">
    <location>
        <begin position="67"/>
        <end position="79"/>
    </location>
</feature>
<feature type="domain" description="PKD" evidence="19">
    <location>
        <begin position="728"/>
        <end position="797"/>
    </location>
</feature>
<keyword evidence="15" id="KW-0865">Zymogen</keyword>
<proteinExistence type="predicted"/>
<feature type="domain" description="PKD" evidence="19">
    <location>
        <begin position="639"/>
        <end position="726"/>
    </location>
</feature>
<feature type="signal peptide" evidence="18">
    <location>
        <begin position="1"/>
        <end position="25"/>
    </location>
</feature>
<evidence type="ECO:0000256" key="3">
    <source>
        <dbReference type="ARBA" id="ARBA00001947"/>
    </source>
</evidence>
<dbReference type="PROSITE" id="PS50093">
    <property type="entry name" value="PKD"/>
    <property type="match status" value="2"/>
</dbReference>
<keyword evidence="13" id="KW-0843">Virulence</keyword>
<evidence type="ECO:0000256" key="2">
    <source>
        <dbReference type="ARBA" id="ARBA00001913"/>
    </source>
</evidence>
<dbReference type="EMBL" id="POSP01000003">
    <property type="protein sequence ID" value="PND38216.1"/>
    <property type="molecule type" value="Genomic_DNA"/>
</dbReference>
<evidence type="ECO:0000256" key="4">
    <source>
        <dbReference type="ARBA" id="ARBA00004613"/>
    </source>
</evidence>
<dbReference type="Pfam" id="PF01752">
    <property type="entry name" value="Peptidase_M9"/>
    <property type="match status" value="1"/>
</dbReference>
<feature type="active site" evidence="16">
    <location>
        <position position="497"/>
    </location>
</feature>
<evidence type="ECO:0000256" key="8">
    <source>
        <dbReference type="ARBA" id="ARBA00022723"/>
    </source>
</evidence>
<dbReference type="Pfam" id="PF18911">
    <property type="entry name" value="PKD_4"/>
    <property type="match status" value="2"/>
</dbReference>
<keyword evidence="14" id="KW-0482">Metalloprotease</keyword>
<dbReference type="SMART" id="SM00089">
    <property type="entry name" value="PKD"/>
    <property type="match status" value="2"/>
</dbReference>
<keyword evidence="7" id="KW-0645">Protease</keyword>
<dbReference type="SUPFAM" id="SSF49299">
    <property type="entry name" value="PKD domain"/>
    <property type="match status" value="2"/>
</dbReference>
<protein>
    <recommendedName>
        <fullName evidence="5">microbial collagenase</fullName>
        <ecNumber evidence="5">3.4.24.3</ecNumber>
    </recommendedName>
</protein>
<evidence type="ECO:0000256" key="14">
    <source>
        <dbReference type="ARBA" id="ARBA00023049"/>
    </source>
</evidence>
<evidence type="ECO:0000256" key="7">
    <source>
        <dbReference type="ARBA" id="ARBA00022670"/>
    </source>
</evidence>
<dbReference type="Gene3D" id="3.40.30.160">
    <property type="entry name" value="Collagenase ColT, N-terminal domain"/>
    <property type="match status" value="1"/>
</dbReference>
<evidence type="ECO:0000256" key="6">
    <source>
        <dbReference type="ARBA" id="ARBA00022525"/>
    </source>
</evidence>
<evidence type="ECO:0000313" key="20">
    <source>
        <dbReference type="EMBL" id="PND38216.1"/>
    </source>
</evidence>
<comment type="caution">
    <text evidence="20">The sequence shown here is derived from an EMBL/GenBank/DDBJ whole genome shotgun (WGS) entry which is preliminary data.</text>
</comment>
<dbReference type="InterPro" id="IPR002169">
    <property type="entry name" value="Peptidase_M9A/M9B"/>
</dbReference>